<evidence type="ECO:0000256" key="4">
    <source>
        <dbReference type="ARBA" id="ARBA00022989"/>
    </source>
</evidence>
<dbReference type="PANTHER" id="PTHR30250">
    <property type="entry name" value="PST FAMILY PREDICTED COLANIC ACID TRANSPORTER"/>
    <property type="match status" value="1"/>
</dbReference>
<evidence type="ECO:0000313" key="8">
    <source>
        <dbReference type="Proteomes" id="UP000238823"/>
    </source>
</evidence>
<evidence type="ECO:0000256" key="6">
    <source>
        <dbReference type="SAM" id="Phobius"/>
    </source>
</evidence>
<evidence type="ECO:0000313" key="7">
    <source>
        <dbReference type="EMBL" id="PRQ10223.1"/>
    </source>
</evidence>
<dbReference type="PANTHER" id="PTHR30250:SF11">
    <property type="entry name" value="O-ANTIGEN TRANSPORTER-RELATED"/>
    <property type="match status" value="1"/>
</dbReference>
<dbReference type="Proteomes" id="UP000238823">
    <property type="component" value="Unassembled WGS sequence"/>
</dbReference>
<gene>
    <name evidence="7" type="ORF">ENSA7_00310</name>
</gene>
<feature type="transmembrane region" description="Helical" evidence="6">
    <location>
        <begin position="249"/>
        <end position="270"/>
    </location>
</feature>
<feature type="transmembrane region" description="Helical" evidence="6">
    <location>
        <begin position="327"/>
        <end position="350"/>
    </location>
</feature>
<keyword evidence="5 6" id="KW-0472">Membrane</keyword>
<protein>
    <submittedName>
        <fullName evidence="7">Polysaccharide biosynthesis protein</fullName>
    </submittedName>
</protein>
<feature type="transmembrane region" description="Helical" evidence="6">
    <location>
        <begin position="83"/>
        <end position="104"/>
    </location>
</feature>
<comment type="caution">
    <text evidence="7">The sequence shown here is derived from an EMBL/GenBank/DDBJ whole genome shotgun (WGS) entry which is preliminary data.</text>
</comment>
<feature type="transmembrane region" description="Helical" evidence="6">
    <location>
        <begin position="142"/>
        <end position="160"/>
    </location>
</feature>
<feature type="transmembrane region" description="Helical" evidence="6">
    <location>
        <begin position="110"/>
        <end position="130"/>
    </location>
</feature>
<organism evidence="7 8">
    <name type="scientific">Enhygromyxa salina</name>
    <dbReference type="NCBI Taxonomy" id="215803"/>
    <lineage>
        <taxon>Bacteria</taxon>
        <taxon>Pseudomonadati</taxon>
        <taxon>Myxococcota</taxon>
        <taxon>Polyangia</taxon>
        <taxon>Nannocystales</taxon>
        <taxon>Nannocystaceae</taxon>
        <taxon>Enhygromyxa</taxon>
    </lineage>
</organism>
<evidence type="ECO:0000256" key="5">
    <source>
        <dbReference type="ARBA" id="ARBA00023136"/>
    </source>
</evidence>
<feature type="transmembrane region" description="Helical" evidence="6">
    <location>
        <begin position="362"/>
        <end position="382"/>
    </location>
</feature>
<evidence type="ECO:0000256" key="2">
    <source>
        <dbReference type="ARBA" id="ARBA00022475"/>
    </source>
</evidence>
<name>A0A2S9YYQ7_9BACT</name>
<dbReference type="RefSeq" id="WP_106087145.1">
    <property type="nucleotide sequence ID" value="NZ_PVNL01000001.1"/>
</dbReference>
<feature type="transmembrane region" description="Helical" evidence="6">
    <location>
        <begin position="216"/>
        <end position="237"/>
    </location>
</feature>
<dbReference type="OrthoDB" id="3246647at2"/>
<comment type="subcellular location">
    <subcellularLocation>
        <location evidence="1">Cell membrane</location>
        <topology evidence="1">Multi-pass membrane protein</topology>
    </subcellularLocation>
</comment>
<keyword evidence="4 6" id="KW-1133">Transmembrane helix</keyword>
<sequence length="423" mass="44774">MSETPDSVGRSLSWTLLGELSFAAAQWLALIVVAKLGSPEALGRYSLGLAVATPVIILANLHLRPIYVVDTRARWGFADYLGLRAILLPLSLAVTAGVCLIRGWPWEVAAVVVLLGVIRVAGSVSDILYARAQRAQKMDTIGISRAVQGGLWIGLLALGLAVGDEIFALALVAVGLTLHTLLYDRRKAAQVEVPDDPTPGDRSLRPRFDPVRLRGLIWEALPMGLAAGLLGLTGNVPTYVLEDTHGLEAAGFFAAVLSVIQASGVVNVALGNAAIPKLARLSIDDARGFWLLLVKLLGLVVVLNGLGVAIVAVIGDAYLRYAYTPEYAVYLPELVIASITAVVLGLANMLSQTLTALSRFRLQLWLNLAALGCSVGVGLWLIPTRGITGAIETLLVLAGFRLLLYLVANLAVGPRARPRGAQA</sequence>
<dbReference type="InterPro" id="IPR050833">
    <property type="entry name" value="Poly_Biosynth_Transport"/>
</dbReference>
<reference evidence="7 8" key="1">
    <citation type="submission" date="2018-03" db="EMBL/GenBank/DDBJ databases">
        <title>Draft Genome Sequences of the Obligatory Marine Myxobacteria Enhygromyxa salina SWB007.</title>
        <authorList>
            <person name="Poehlein A."/>
            <person name="Moghaddam J.A."/>
            <person name="Harms H."/>
            <person name="Alanjari M."/>
            <person name="Koenig G.M."/>
            <person name="Daniel R."/>
            <person name="Schaeberle T.F."/>
        </authorList>
    </citation>
    <scope>NUCLEOTIDE SEQUENCE [LARGE SCALE GENOMIC DNA]</scope>
    <source>
        <strain evidence="7 8">SWB007</strain>
    </source>
</reference>
<proteinExistence type="predicted"/>
<feature type="transmembrane region" description="Helical" evidence="6">
    <location>
        <begin position="12"/>
        <end position="33"/>
    </location>
</feature>
<evidence type="ECO:0000256" key="1">
    <source>
        <dbReference type="ARBA" id="ARBA00004651"/>
    </source>
</evidence>
<feature type="transmembrane region" description="Helical" evidence="6">
    <location>
        <begin position="290"/>
        <end position="315"/>
    </location>
</feature>
<feature type="transmembrane region" description="Helical" evidence="6">
    <location>
        <begin position="166"/>
        <end position="183"/>
    </location>
</feature>
<evidence type="ECO:0000256" key="3">
    <source>
        <dbReference type="ARBA" id="ARBA00022692"/>
    </source>
</evidence>
<feature type="transmembrane region" description="Helical" evidence="6">
    <location>
        <begin position="394"/>
        <end position="412"/>
    </location>
</feature>
<accession>A0A2S9YYQ7</accession>
<feature type="transmembrane region" description="Helical" evidence="6">
    <location>
        <begin position="45"/>
        <end position="63"/>
    </location>
</feature>
<dbReference type="EMBL" id="PVNL01000001">
    <property type="protein sequence ID" value="PRQ10223.1"/>
    <property type="molecule type" value="Genomic_DNA"/>
</dbReference>
<dbReference type="GO" id="GO:0005886">
    <property type="term" value="C:plasma membrane"/>
    <property type="evidence" value="ECO:0007669"/>
    <property type="project" value="UniProtKB-SubCell"/>
</dbReference>
<keyword evidence="2" id="KW-1003">Cell membrane</keyword>
<dbReference type="AlphaFoldDB" id="A0A2S9YYQ7"/>
<keyword evidence="3 6" id="KW-0812">Transmembrane</keyword>